<evidence type="ECO:0000313" key="3">
    <source>
        <dbReference type="EMBL" id="OAG31366.1"/>
    </source>
</evidence>
<comment type="caution">
    <text evidence="3">The sequence shown here is derived from an EMBL/GenBank/DDBJ whole genome shotgun (WGS) entry which is preliminary data.</text>
</comment>
<feature type="compositionally biased region" description="Low complexity" evidence="1">
    <location>
        <begin position="615"/>
        <end position="628"/>
    </location>
</feature>
<protein>
    <submittedName>
        <fullName evidence="3">Uncharacterized protein</fullName>
    </submittedName>
</protein>
<feature type="region of interest" description="Disordered" evidence="1">
    <location>
        <begin position="756"/>
        <end position="843"/>
    </location>
</feature>
<name>A0A177EI19_9MICR</name>
<evidence type="ECO:0000313" key="4">
    <source>
        <dbReference type="Proteomes" id="UP000185944"/>
    </source>
</evidence>
<proteinExistence type="predicted"/>
<evidence type="ECO:0000256" key="2">
    <source>
        <dbReference type="SAM" id="SignalP"/>
    </source>
</evidence>
<sequence>MSKQFLILLEFILMMLSIASTNTEKTFQVLEGAISSVFCKFIFSGEEEDLEDVGMRTPGGGYQRPTRTASWHSKPPCTPRPKRSTSKAYNDGFRKESMHSQDQKPPSTSLDELGIAIRRNNTNFSDFNNVPRETLEEDIEINKKHINGFKEWFKNRVNAEAAILSNSDSMSQDKRSQARLDHLTNMVVIVDHICDYVAIASAYTVDDCCAFLDLMEEAASLIYRESMATVLEKYVGMVHNCIKCIIFFLTAEMDSINNLLWECPRYIEGDNKHVKKLKKLINQALSTFGATGSVFEGIKEFQKAAKLDDGHGNYETTPMITVTGTNLAPQVKKKCKQAISFARRKISNLTTAIMEIKEHKLTMVRKIEVYHAQACRVTGKYFGEVENNISEVLFRAKTIEDFLIYLNQKYGDSQIKRPYIIKATISSNMLKQAINLQYRIRAHGLESDAEAILCNMLKISPCTLTDLPTYFASIMSYKLITIFSFQCKKRKAFKYIEEFRTGLGRGLSSIYISEINQATKYWLNPTYHVSLEDREEAIESYIMQEGEKITKTIVKHLPKPVAKQNFIAKMVTGTMFPKQETTTDPVYNSICSRVKDSLGIYHPKNSDRGIGAQPESSGSESSLYTSSKTSEKQRKKTANAKYIKKNQMLLINSLAFHRRVKVLLSRHADTKDQHDKRIYQDMIVKECNFFSDMKILARVADLARRNGTNTSGWSQSTLCTLLNTHLQPNKSLTEEENNGLTCDDLDEIIRRNADRAPSRASSSCYSSWSQGIGGGSSSTVALRGMESGGKPSDFIKGRPSSFSGGRPSSYAPGTPQPSPRAPRRKLGTRNSYSLDNRKSYGYF</sequence>
<feature type="chain" id="PRO_5008060420" evidence="2">
    <location>
        <begin position="22"/>
        <end position="843"/>
    </location>
</feature>
<feature type="region of interest" description="Disordered" evidence="1">
    <location>
        <begin position="52"/>
        <end position="88"/>
    </location>
</feature>
<feature type="compositionally biased region" description="Low complexity" evidence="1">
    <location>
        <begin position="797"/>
        <end position="809"/>
    </location>
</feature>
<keyword evidence="4" id="KW-1185">Reference proteome</keyword>
<dbReference type="AlphaFoldDB" id="A0A177EI19"/>
<dbReference type="GeneID" id="93648194"/>
<dbReference type="VEuPathDB" id="MicrosporidiaDB:NEDG_01844"/>
<keyword evidence="2" id="KW-0732">Signal</keyword>
<feature type="compositionally biased region" description="Low complexity" evidence="1">
    <location>
        <begin position="758"/>
        <end position="770"/>
    </location>
</feature>
<feature type="region of interest" description="Disordered" evidence="1">
    <location>
        <begin position="603"/>
        <end position="639"/>
    </location>
</feature>
<dbReference type="EMBL" id="LTDL01000019">
    <property type="protein sequence ID" value="OAG31366.1"/>
    <property type="molecule type" value="Genomic_DNA"/>
</dbReference>
<dbReference type="Proteomes" id="UP000185944">
    <property type="component" value="Unassembled WGS sequence"/>
</dbReference>
<gene>
    <name evidence="3" type="ORF">NEDG_01844</name>
</gene>
<organism evidence="3 4">
    <name type="scientific">Nematocida displodere</name>
    <dbReference type="NCBI Taxonomy" id="1805483"/>
    <lineage>
        <taxon>Eukaryota</taxon>
        <taxon>Fungi</taxon>
        <taxon>Fungi incertae sedis</taxon>
        <taxon>Microsporidia</taxon>
        <taxon>Nematocida</taxon>
    </lineage>
</organism>
<reference evidence="3 4" key="1">
    <citation type="submission" date="2016-02" db="EMBL/GenBank/DDBJ databases">
        <title>Discovery of a natural microsporidian pathogen with a broad tissue tropism in Caenorhabditis elegans.</title>
        <authorList>
            <person name="Luallen R.J."/>
            <person name="Reinke A.W."/>
            <person name="Tong L."/>
            <person name="Botts M.R."/>
            <person name="Felix M.-A."/>
            <person name="Troemel E.R."/>
        </authorList>
    </citation>
    <scope>NUCLEOTIDE SEQUENCE [LARGE SCALE GENOMIC DNA]</scope>
    <source>
        <strain evidence="3 4">JUm2807</strain>
    </source>
</reference>
<dbReference type="RefSeq" id="XP_067545062.1">
    <property type="nucleotide sequence ID" value="XM_067689262.1"/>
</dbReference>
<accession>A0A177EI19</accession>
<feature type="signal peptide" evidence="2">
    <location>
        <begin position="1"/>
        <end position="21"/>
    </location>
</feature>
<evidence type="ECO:0000256" key="1">
    <source>
        <dbReference type="SAM" id="MobiDB-lite"/>
    </source>
</evidence>